<evidence type="ECO:0000256" key="1">
    <source>
        <dbReference type="SAM" id="Phobius"/>
    </source>
</evidence>
<protein>
    <submittedName>
        <fullName evidence="2">Uncharacterized protein</fullName>
    </submittedName>
</protein>
<evidence type="ECO:0000313" key="2">
    <source>
        <dbReference type="EMBL" id="CAI9275584.1"/>
    </source>
</evidence>
<dbReference type="PANTHER" id="PTHR31170:SF25">
    <property type="entry name" value="BNAA09G04570D PROTEIN"/>
    <property type="match status" value="1"/>
</dbReference>
<sequence length="439" mass="50216">MESKLVDIIAHTSKLPRECKQNGDTVGKQATPSIYIVPSLVRDLSPTSFSPRVVAIGPLHRQDEHLQEYEVQKTIYLHNMLLRLGTVPEQALRTCAEKVIHSIERIKACYARSVSYSDSELAKMMVIDSFFILEFISSLSNSSSETNLLITPNILITRSIIHDLLLIENQIPFFVLQNIFECTILVSEKGASLTKHIEELVKYYYLFLGNRVVPRASTPEHILGFVHKYYQPVEPMPPVSLLSCKGYSAMELGRAGVKFKPNDEDPNWAMAMKLESTSWFPNFTTIPRFSWYRRPTLRMPKVRIGDYSELILRNLIMYEHTPGVTKYVTSFACAMDMLIDTGEDVALLKKSKVLASYFGSNEDAANMINKLSKNFTCPEFFYDQEWKHMDAYYNSYWPHTFAGLKRTYFNNPWSVIALLAAFVLFTLTITQTIFTIKAA</sequence>
<gene>
    <name evidence="2" type="ORF">LSALG_LOCUS15608</name>
</gene>
<dbReference type="AlphaFoldDB" id="A0AA35YKH0"/>
<keyword evidence="1" id="KW-0812">Transmembrane</keyword>
<keyword evidence="3" id="KW-1185">Reference proteome</keyword>
<reference evidence="2" key="1">
    <citation type="submission" date="2023-04" db="EMBL/GenBank/DDBJ databases">
        <authorList>
            <person name="Vijverberg K."/>
            <person name="Xiong W."/>
            <person name="Schranz E."/>
        </authorList>
    </citation>
    <scope>NUCLEOTIDE SEQUENCE</scope>
</reference>
<name>A0AA35YKH0_LACSI</name>
<dbReference type="EMBL" id="OX465079">
    <property type="protein sequence ID" value="CAI9275584.1"/>
    <property type="molecule type" value="Genomic_DNA"/>
</dbReference>
<feature type="transmembrane region" description="Helical" evidence="1">
    <location>
        <begin position="413"/>
        <end position="436"/>
    </location>
</feature>
<accession>A0AA35YKH0</accession>
<keyword evidence="1" id="KW-0472">Membrane</keyword>
<proteinExistence type="predicted"/>
<dbReference type="PANTHER" id="PTHR31170">
    <property type="entry name" value="BNAC04G53230D PROTEIN"/>
    <property type="match status" value="1"/>
</dbReference>
<dbReference type="InterPro" id="IPR004158">
    <property type="entry name" value="DUF247_pln"/>
</dbReference>
<dbReference type="Pfam" id="PF03140">
    <property type="entry name" value="DUF247"/>
    <property type="match status" value="1"/>
</dbReference>
<dbReference type="Proteomes" id="UP001177003">
    <property type="component" value="Chromosome 3"/>
</dbReference>
<organism evidence="2 3">
    <name type="scientific">Lactuca saligna</name>
    <name type="common">Willowleaf lettuce</name>
    <dbReference type="NCBI Taxonomy" id="75948"/>
    <lineage>
        <taxon>Eukaryota</taxon>
        <taxon>Viridiplantae</taxon>
        <taxon>Streptophyta</taxon>
        <taxon>Embryophyta</taxon>
        <taxon>Tracheophyta</taxon>
        <taxon>Spermatophyta</taxon>
        <taxon>Magnoliopsida</taxon>
        <taxon>eudicotyledons</taxon>
        <taxon>Gunneridae</taxon>
        <taxon>Pentapetalae</taxon>
        <taxon>asterids</taxon>
        <taxon>campanulids</taxon>
        <taxon>Asterales</taxon>
        <taxon>Asteraceae</taxon>
        <taxon>Cichorioideae</taxon>
        <taxon>Cichorieae</taxon>
        <taxon>Lactucinae</taxon>
        <taxon>Lactuca</taxon>
    </lineage>
</organism>
<evidence type="ECO:0000313" key="3">
    <source>
        <dbReference type="Proteomes" id="UP001177003"/>
    </source>
</evidence>
<keyword evidence="1" id="KW-1133">Transmembrane helix</keyword>